<evidence type="ECO:0000256" key="4">
    <source>
        <dbReference type="ARBA" id="ARBA00022723"/>
    </source>
</evidence>
<dbReference type="SUPFAM" id="SSF48576">
    <property type="entry name" value="Terpenoid synthases"/>
    <property type="match status" value="1"/>
</dbReference>
<dbReference type="GO" id="GO:0008299">
    <property type="term" value="P:isoprenoid biosynthetic process"/>
    <property type="evidence" value="ECO:0007669"/>
    <property type="project" value="InterPro"/>
</dbReference>
<comment type="cofactor">
    <cofactor evidence="1">
        <name>Mg(2+)</name>
        <dbReference type="ChEBI" id="CHEBI:18420"/>
    </cofactor>
</comment>
<proteinExistence type="inferred from homology"/>
<dbReference type="GO" id="GO:0004659">
    <property type="term" value="F:prenyltransferase activity"/>
    <property type="evidence" value="ECO:0007669"/>
    <property type="project" value="InterPro"/>
</dbReference>
<dbReference type="PROSITE" id="PS00444">
    <property type="entry name" value="POLYPRENYL_SYNTHASE_2"/>
    <property type="match status" value="1"/>
</dbReference>
<evidence type="ECO:0000256" key="6">
    <source>
        <dbReference type="RuleBase" id="RU004466"/>
    </source>
</evidence>
<dbReference type="PROSITE" id="PS00723">
    <property type="entry name" value="POLYPRENYL_SYNTHASE_1"/>
    <property type="match status" value="1"/>
</dbReference>
<reference evidence="7 8" key="1">
    <citation type="submission" date="2019-09" db="EMBL/GenBank/DDBJ databases">
        <title>Genome sequencing of strain KACC 19306.</title>
        <authorList>
            <person name="Heo J."/>
            <person name="Kim S.-J."/>
            <person name="Kim J.-S."/>
            <person name="Hong S.-B."/>
            <person name="Kwon S.-W."/>
        </authorList>
    </citation>
    <scope>NUCLEOTIDE SEQUENCE [LARGE SCALE GENOMIC DNA]</scope>
    <source>
        <strain evidence="7 8">KACC 19306</strain>
    </source>
</reference>
<dbReference type="OrthoDB" id="4497239at2"/>
<dbReference type="Proteomes" id="UP000324678">
    <property type="component" value="Chromosome"/>
</dbReference>
<evidence type="ECO:0000313" key="8">
    <source>
        <dbReference type="Proteomes" id="UP000324678"/>
    </source>
</evidence>
<accession>A0A5C1YH12</accession>
<dbReference type="RefSeq" id="WP_149160348.1">
    <property type="nucleotide sequence ID" value="NZ_CP043505.1"/>
</dbReference>
<keyword evidence="8" id="KW-1185">Reference proteome</keyword>
<dbReference type="KEGG" id="ail:FLP10_07780"/>
<dbReference type="EMBL" id="CP043505">
    <property type="protein sequence ID" value="QEO14327.1"/>
    <property type="molecule type" value="Genomic_DNA"/>
</dbReference>
<evidence type="ECO:0000256" key="3">
    <source>
        <dbReference type="ARBA" id="ARBA00022679"/>
    </source>
</evidence>
<dbReference type="CDD" id="cd00685">
    <property type="entry name" value="Trans_IPPS_HT"/>
    <property type="match status" value="1"/>
</dbReference>
<dbReference type="InterPro" id="IPR008949">
    <property type="entry name" value="Isoprenoid_synthase_dom_sf"/>
</dbReference>
<dbReference type="AlphaFoldDB" id="A0A5C1YH12"/>
<dbReference type="InterPro" id="IPR000092">
    <property type="entry name" value="Polyprenyl_synt"/>
</dbReference>
<dbReference type="Gene3D" id="1.10.600.10">
    <property type="entry name" value="Farnesyl Diphosphate Synthase"/>
    <property type="match status" value="1"/>
</dbReference>
<dbReference type="SFLD" id="SFLDS00005">
    <property type="entry name" value="Isoprenoid_Synthase_Type_I"/>
    <property type="match status" value="1"/>
</dbReference>
<name>A0A5C1YH12_9MICO</name>
<organism evidence="7 8">
    <name type="scientific">Agromyces intestinalis</name>
    <dbReference type="NCBI Taxonomy" id="2592652"/>
    <lineage>
        <taxon>Bacteria</taxon>
        <taxon>Bacillati</taxon>
        <taxon>Actinomycetota</taxon>
        <taxon>Actinomycetes</taxon>
        <taxon>Micrococcales</taxon>
        <taxon>Microbacteriaceae</taxon>
        <taxon>Agromyces</taxon>
    </lineage>
</organism>
<comment type="similarity">
    <text evidence="2 6">Belongs to the FPP/GGPP synthase family.</text>
</comment>
<evidence type="ECO:0000256" key="1">
    <source>
        <dbReference type="ARBA" id="ARBA00001946"/>
    </source>
</evidence>
<dbReference type="InterPro" id="IPR033749">
    <property type="entry name" value="Polyprenyl_synt_CS"/>
</dbReference>
<protein>
    <submittedName>
        <fullName evidence="7">Polyprenyl synthetase family protein</fullName>
    </submittedName>
</protein>
<keyword evidence="4" id="KW-0479">Metal-binding</keyword>
<keyword evidence="3 6" id="KW-0808">Transferase</keyword>
<evidence type="ECO:0000256" key="2">
    <source>
        <dbReference type="ARBA" id="ARBA00006706"/>
    </source>
</evidence>
<dbReference type="Pfam" id="PF00348">
    <property type="entry name" value="polyprenyl_synt"/>
    <property type="match status" value="1"/>
</dbReference>
<dbReference type="PANTHER" id="PTHR12001">
    <property type="entry name" value="GERANYLGERANYL PYROPHOSPHATE SYNTHASE"/>
    <property type="match status" value="1"/>
</dbReference>
<sequence length="354" mass="37338">MSLAIEAPTGTDRDVDAFLAAFFADAVARAEAHGPDYRLLWEAARDAADGGKRIRPRLVLAAHDAFTADGRSPDAVRLAGAFELLHTAFLMHDDVIDHDLVRRGEPNVAGRFVLDAGRRGLSPARADEYGRASAILAGDLLIAGAYSVAASLDAPAATRRAVLDVVDGCVFAAAAGEHADVRHSTGVQAEERDILAVIEDKTASYSFSAPLQAGALLAGADPVAVERLGEIGRHLGIAFQLRDDVLGVFGVEQVTGKSAIGDLREGKATLLVAYARSDAAWQAASDGFGRPDLDEPGAERLRAAIESSGARRRVEGRIRLEARLALESIATAALPERLESVLARLVATGIERAR</sequence>
<evidence type="ECO:0000313" key="7">
    <source>
        <dbReference type="EMBL" id="QEO14327.1"/>
    </source>
</evidence>
<evidence type="ECO:0000256" key="5">
    <source>
        <dbReference type="ARBA" id="ARBA00022842"/>
    </source>
</evidence>
<dbReference type="GO" id="GO:0046872">
    <property type="term" value="F:metal ion binding"/>
    <property type="evidence" value="ECO:0007669"/>
    <property type="project" value="UniProtKB-KW"/>
</dbReference>
<keyword evidence="5" id="KW-0460">Magnesium</keyword>
<dbReference type="PANTHER" id="PTHR12001:SF85">
    <property type="entry name" value="SHORT CHAIN ISOPRENYL DIPHOSPHATE SYNTHASE"/>
    <property type="match status" value="1"/>
</dbReference>
<gene>
    <name evidence="7" type="ORF">FLP10_07780</name>
</gene>